<reference evidence="2 3" key="1">
    <citation type="submission" date="2017-09" db="EMBL/GenBank/DDBJ databases">
        <title>Large-scale bioinformatics analysis of Bacillus genomes uncovers conserved roles of natural products in bacterial physiology.</title>
        <authorList>
            <consortium name="Agbiome Team Llc"/>
            <person name="Bleich R.M."/>
            <person name="Grubbs K.J."/>
            <person name="Santa Maria K.C."/>
            <person name="Allen S.E."/>
            <person name="Farag S."/>
            <person name="Shank E.A."/>
            <person name="Bowers A."/>
        </authorList>
    </citation>
    <scope>NUCLEOTIDE SEQUENCE [LARGE SCALE GENOMIC DNA]</scope>
    <source>
        <strain evidence="2 3">AFS010764</strain>
    </source>
</reference>
<comment type="caution">
    <text evidence="2">The sequence shown here is derived from an EMBL/GenBank/DDBJ whole genome shotgun (WGS) entry which is preliminary data.</text>
</comment>
<dbReference type="Pfam" id="PF04233">
    <property type="entry name" value="Phage_Mu_F"/>
    <property type="match status" value="1"/>
</dbReference>
<proteinExistence type="predicted"/>
<organism evidence="2 3">
    <name type="scientific">Bacillus wiedmannii</name>
    <dbReference type="NCBI Taxonomy" id="1890302"/>
    <lineage>
        <taxon>Bacteria</taxon>
        <taxon>Bacillati</taxon>
        <taxon>Bacillota</taxon>
        <taxon>Bacilli</taxon>
        <taxon>Bacillales</taxon>
        <taxon>Bacillaceae</taxon>
        <taxon>Bacillus</taxon>
        <taxon>Bacillus cereus group</taxon>
    </lineage>
</organism>
<name>A0A2A8BTD3_9BACI</name>
<dbReference type="InterPro" id="IPR006528">
    <property type="entry name" value="Phage_head_morphogenesis_dom"/>
</dbReference>
<dbReference type="Proteomes" id="UP000220621">
    <property type="component" value="Unassembled WGS sequence"/>
</dbReference>
<accession>A0A2A8BTD3</accession>
<dbReference type="NCBIfam" id="TIGR01641">
    <property type="entry name" value="phageSPP1_gp7"/>
    <property type="match status" value="1"/>
</dbReference>
<evidence type="ECO:0000259" key="1">
    <source>
        <dbReference type="Pfam" id="PF04233"/>
    </source>
</evidence>
<evidence type="ECO:0000313" key="3">
    <source>
        <dbReference type="Proteomes" id="UP000220621"/>
    </source>
</evidence>
<dbReference type="EMBL" id="NUDL01000020">
    <property type="protein sequence ID" value="PEM57636.1"/>
    <property type="molecule type" value="Genomic_DNA"/>
</dbReference>
<dbReference type="AlphaFoldDB" id="A0A2A8BTD3"/>
<gene>
    <name evidence="2" type="ORF">CN611_07445</name>
</gene>
<feature type="domain" description="Phage head morphogenesis" evidence="1">
    <location>
        <begin position="195"/>
        <end position="300"/>
    </location>
</feature>
<sequence length="341" mass="40189">MPSIEEYWTKRAESLEERWNKEAKKLDARLKASYRRAFQEVNRDLRVYLTRKGFDYNELMMSLDSVERNERKMSLVEFLANLKDLDSNIAKRIAQDVNVHLDMKKLTRLDAISSEMLVKLGEKALDEDKEIREQMSKVYTQTLLLDKYEFMRMKINTPTYRINEKLIEDILTYPWSGDNFSNRIWDNKQKLLKVLRQELTQGVIQGLHADDVADRLKDKMNVSLQQAITLVHTETAYFYNKGALDSYEEAGIESYKLHVTYDRRTSPKCRAIDASKVYRRDEASVGSNYPPLHPRCRTLAIPHFEGLSGPKYRWVRDNKDKSVKVEEPNMSYKQYEKQFLG</sequence>
<evidence type="ECO:0000313" key="2">
    <source>
        <dbReference type="EMBL" id="PEM57636.1"/>
    </source>
</evidence>
<protein>
    <submittedName>
        <fullName evidence="2">Phage head morphogenesis protein</fullName>
    </submittedName>
</protein>